<sequence>MPAFVVGFELEGHSARGLVQQLAPQLPSFVTVHEHQYGGYSCLQKWLLGATLCFAHNVDRAHGRVPLDALRLGLMALGELGADEVPSHAIHPEVAWLKDLTGTYGQPFDEMDRKLLAETIADAVPGLPPIEEAVEALVHFAPGAPEALLQWRIFTCSSEELRELGDWTFEEARPSNESEWTEERVRELQALGQSASLGPLRTFLLWESSD</sequence>
<protein>
    <submittedName>
        <fullName evidence="1">Uncharacterized protein</fullName>
    </submittedName>
</protein>
<gene>
    <name evidence="1" type="ORF">DB31_5513</name>
</gene>
<keyword evidence="2" id="KW-1185">Reference proteome</keyword>
<comment type="caution">
    <text evidence="1">The sequence shown here is derived from an EMBL/GenBank/DDBJ whole genome shotgun (WGS) entry which is preliminary data.</text>
</comment>
<dbReference type="Proteomes" id="UP000028725">
    <property type="component" value="Unassembled WGS sequence"/>
</dbReference>
<accession>A0A085WS08</accession>
<reference evidence="1 2" key="1">
    <citation type="submission" date="2014-04" db="EMBL/GenBank/DDBJ databases">
        <title>Genome assembly of Hyalangium minutum DSM 14724.</title>
        <authorList>
            <person name="Sharma G."/>
            <person name="Subramanian S."/>
        </authorList>
    </citation>
    <scope>NUCLEOTIDE SEQUENCE [LARGE SCALE GENOMIC DNA]</scope>
    <source>
        <strain evidence="1 2">DSM 14724</strain>
    </source>
</reference>
<dbReference type="AlphaFoldDB" id="A0A085WS08"/>
<dbReference type="EMBL" id="JMCB01000003">
    <property type="protein sequence ID" value="KFE70471.1"/>
    <property type="molecule type" value="Genomic_DNA"/>
</dbReference>
<name>A0A085WS08_9BACT</name>
<evidence type="ECO:0000313" key="2">
    <source>
        <dbReference type="Proteomes" id="UP000028725"/>
    </source>
</evidence>
<dbReference type="STRING" id="394096.DB31_5513"/>
<proteinExistence type="predicted"/>
<organism evidence="1 2">
    <name type="scientific">Hyalangium minutum</name>
    <dbReference type="NCBI Taxonomy" id="394096"/>
    <lineage>
        <taxon>Bacteria</taxon>
        <taxon>Pseudomonadati</taxon>
        <taxon>Myxococcota</taxon>
        <taxon>Myxococcia</taxon>
        <taxon>Myxococcales</taxon>
        <taxon>Cystobacterineae</taxon>
        <taxon>Archangiaceae</taxon>
        <taxon>Hyalangium</taxon>
    </lineage>
</organism>
<evidence type="ECO:0000313" key="1">
    <source>
        <dbReference type="EMBL" id="KFE70471.1"/>
    </source>
</evidence>